<evidence type="ECO:0000313" key="1">
    <source>
        <dbReference type="EMBL" id="GGE15991.1"/>
    </source>
</evidence>
<dbReference type="InterPro" id="IPR015946">
    <property type="entry name" value="KH_dom-like_a/b"/>
</dbReference>
<gene>
    <name evidence="1" type="ORF">GCM10010831_16630</name>
</gene>
<dbReference type="InterPro" id="IPR003718">
    <property type="entry name" value="OsmC/Ohr_fam"/>
</dbReference>
<protein>
    <recommendedName>
        <fullName evidence="3">Peroxiredoxin, SACOL1771 subfamily</fullName>
    </recommendedName>
</protein>
<evidence type="ECO:0000313" key="2">
    <source>
        <dbReference type="Proteomes" id="UP000599688"/>
    </source>
</evidence>
<dbReference type="RefSeq" id="WP_188406376.1">
    <property type="nucleotide sequence ID" value="NZ_BMGL01000009.1"/>
</dbReference>
<dbReference type="PANTHER" id="PTHR42830">
    <property type="entry name" value="OSMOTICALLY INDUCIBLE FAMILY PROTEIN"/>
    <property type="match status" value="1"/>
</dbReference>
<dbReference type="InterPro" id="IPR036102">
    <property type="entry name" value="OsmC/Ohrsf"/>
</dbReference>
<reference evidence="1 2" key="1">
    <citation type="journal article" date="2014" name="Int. J. Syst. Evol. Microbiol.">
        <title>Complete genome sequence of Corynebacterium casei LMG S-19264T (=DSM 44701T), isolated from a smear-ripened cheese.</title>
        <authorList>
            <consortium name="US DOE Joint Genome Institute (JGI-PGF)"/>
            <person name="Walter F."/>
            <person name="Albersmeier A."/>
            <person name="Kalinowski J."/>
            <person name="Ruckert C."/>
        </authorList>
    </citation>
    <scope>NUCLEOTIDE SEQUENCE [LARGE SCALE GENOMIC DNA]</scope>
    <source>
        <strain evidence="1 2">CGMCC 1.12925</strain>
    </source>
</reference>
<keyword evidence="2" id="KW-1185">Reference proteome</keyword>
<dbReference type="Gene3D" id="3.30.300.20">
    <property type="match status" value="1"/>
</dbReference>
<dbReference type="EMBL" id="BMGL01000009">
    <property type="protein sequence ID" value="GGE15991.1"/>
    <property type="molecule type" value="Genomic_DNA"/>
</dbReference>
<name>A0A917EAV5_9FLAO</name>
<dbReference type="PANTHER" id="PTHR42830:SF2">
    <property type="entry name" value="OSMC_OHR FAMILY PROTEIN"/>
    <property type="match status" value="1"/>
</dbReference>
<comment type="caution">
    <text evidence="1">The sequence shown here is derived from an EMBL/GenBank/DDBJ whole genome shotgun (WGS) entry which is preliminary data.</text>
</comment>
<dbReference type="InterPro" id="IPR052707">
    <property type="entry name" value="OsmC_Ohr_Peroxiredoxin"/>
</dbReference>
<accession>A0A917EAV5</accession>
<dbReference type="Pfam" id="PF02566">
    <property type="entry name" value="OsmC"/>
    <property type="match status" value="1"/>
</dbReference>
<dbReference type="SUPFAM" id="SSF82784">
    <property type="entry name" value="OsmC-like"/>
    <property type="match status" value="1"/>
</dbReference>
<dbReference type="AlphaFoldDB" id="A0A917EAV5"/>
<organism evidence="1 2">
    <name type="scientific">Psychroflexus salis</name>
    <dbReference type="NCBI Taxonomy" id="1526574"/>
    <lineage>
        <taxon>Bacteria</taxon>
        <taxon>Pseudomonadati</taxon>
        <taxon>Bacteroidota</taxon>
        <taxon>Flavobacteriia</taxon>
        <taxon>Flavobacteriales</taxon>
        <taxon>Flavobacteriaceae</taxon>
        <taxon>Psychroflexus</taxon>
    </lineage>
</organism>
<dbReference type="Proteomes" id="UP000599688">
    <property type="component" value="Unassembled WGS sequence"/>
</dbReference>
<evidence type="ECO:0008006" key="3">
    <source>
        <dbReference type="Google" id="ProtNLM"/>
    </source>
</evidence>
<sequence>MIDHEYNVEIEWMNTRKGKMYSPELHNVTENKTNEIEVATPTQFPGGIPHTWSPEHLFTSAVSSCLMTTFLAVAEHSKLNFKSFKCKSKGILDKVDGRFAMREIQLFPEVILEDETQIEKAKKVLDKAKKAYLISNSVKSEVNMFPKISILQKEMVL</sequence>
<proteinExistence type="predicted"/>